<evidence type="ECO:0000256" key="2">
    <source>
        <dbReference type="ARBA" id="ARBA00022475"/>
    </source>
</evidence>
<protein>
    <recommendedName>
        <fullName evidence="12">B-cell receptor CD22</fullName>
    </recommendedName>
    <alternativeName>
        <fullName evidence="13">Sialic acid-binding Ig-like lectin 2</fullName>
    </alternativeName>
</protein>
<dbReference type="GO" id="GO:0030246">
    <property type="term" value="F:carbohydrate binding"/>
    <property type="evidence" value="ECO:0007669"/>
    <property type="project" value="UniProtKB-KW"/>
</dbReference>
<dbReference type="Pfam" id="PF13895">
    <property type="entry name" value="Ig_2"/>
    <property type="match status" value="2"/>
</dbReference>
<dbReference type="GO" id="GO:0007155">
    <property type="term" value="P:cell adhesion"/>
    <property type="evidence" value="ECO:0007669"/>
    <property type="project" value="UniProtKB-KW"/>
</dbReference>
<sequence>MHLLLLARVGASFLCQCDPPVEVPETLIAWTGACLSIWCRYKSCVVNPIKTNKLIISSLTWYLNPVYDFEKKNFNGTILYKHNITISPALAGRVRFLGDLEKDCSLQLSDLRASENGSYGLRLINVNPRNQKEEKKWMTKISVNVTGKREGPGIPSPQIKAPSELRESIPAQVVCSIAYYCPDYPITLTWVSLGHGTPESTTRMDIGRTENTLTFTPTWQDHGTNVTCRLSTPAGTPSSESSVVLDVKYAPKGVQVNATPRETIREGDRLVLMCITKGSNPPVFTYNWYKDSQLLHQRQEQRLEFEAKGDEHSGSYVCEAVNEISSIRSPTLQIDVQYAPKDVRVKLVTGSQIQEETTVVLSCSCKAHPPVSSYTWYRNGQHIPEQTQQELRFDKIHPNQSGSYHCKPQNRVGMSESPAITVDVWYPPKEVRITLENLQLIREGDTVTLNCSVGSSNPSVTKYTWYKDDSQYQETQESLGSVGQIPAGVNGSAARGSQGAVCLSADAPQHVAVVRQPSGSVKEGETVTLECSVGSANPSALHFAWYKDEARQGENSKRLQLAAVVSADSGQYRCEAKNDVGTTHAEPIPLEVWYGPRDVQLSMAPQGKIVEGMEVMLRCWANARPAVQGYDWYRDGQLQQRQEWQSQAVLSILAVKVEASGHYHCRARNEISYGDSSPIRLTVYCKGPLGCHPHVALCAAVPQMPYPRGGCISALGEPSPCTQWNVLSLYQPRRREPLKTQRPTSSVGCLNGVSEDAVNYATLQFPPSHLQGPTAPARYKGEEPGEQK</sequence>
<dbReference type="GO" id="GO:0009897">
    <property type="term" value="C:external side of plasma membrane"/>
    <property type="evidence" value="ECO:0007669"/>
    <property type="project" value="TreeGrafter"/>
</dbReference>
<dbReference type="GO" id="GO:0055037">
    <property type="term" value="C:recycling endosome"/>
    <property type="evidence" value="ECO:0007669"/>
    <property type="project" value="TreeGrafter"/>
</dbReference>
<dbReference type="GO" id="GO:0030888">
    <property type="term" value="P:regulation of B cell proliferation"/>
    <property type="evidence" value="ECO:0007669"/>
    <property type="project" value="TreeGrafter"/>
</dbReference>
<keyword evidence="5" id="KW-0677">Repeat</keyword>
<feature type="domain" description="Ig-like" evidence="18">
    <location>
        <begin position="596"/>
        <end position="682"/>
    </location>
</feature>
<dbReference type="Gene3D" id="2.60.40.10">
    <property type="entry name" value="Immunoglobulins"/>
    <property type="match status" value="7"/>
</dbReference>
<comment type="similarity">
    <text evidence="11">Belongs to the immunoglobulin superfamily. SIGLEC (sialic acid binding Ig-like lectin) family.</text>
</comment>
<dbReference type="PROSITE" id="PS50835">
    <property type="entry name" value="IG_LIKE"/>
    <property type="match status" value="6"/>
</dbReference>
<dbReference type="Pfam" id="PF24518">
    <property type="entry name" value="Ig_CD22"/>
    <property type="match status" value="1"/>
</dbReference>
<dbReference type="InterPro" id="IPR003598">
    <property type="entry name" value="Ig_sub2"/>
</dbReference>
<dbReference type="PANTHER" id="PTHR46958">
    <property type="entry name" value="B-CELL RECEPTOR CD22"/>
    <property type="match status" value="1"/>
</dbReference>
<dbReference type="GO" id="GO:0050859">
    <property type="term" value="P:negative regulation of B cell receptor signaling pathway"/>
    <property type="evidence" value="ECO:0007669"/>
    <property type="project" value="TreeGrafter"/>
</dbReference>
<dbReference type="Proteomes" id="UP000694404">
    <property type="component" value="Unplaced"/>
</dbReference>
<dbReference type="SUPFAM" id="SSF48726">
    <property type="entry name" value="Immunoglobulin"/>
    <property type="match status" value="6"/>
</dbReference>
<feature type="domain" description="Ig-like" evidence="18">
    <location>
        <begin position="508"/>
        <end position="591"/>
    </location>
</feature>
<dbReference type="GO" id="GO:0005769">
    <property type="term" value="C:early endosome"/>
    <property type="evidence" value="ECO:0007669"/>
    <property type="project" value="TreeGrafter"/>
</dbReference>
<dbReference type="InterPro" id="IPR056386">
    <property type="entry name" value="Ig_CD22"/>
</dbReference>
<dbReference type="InterPro" id="IPR003599">
    <property type="entry name" value="Ig_sub"/>
</dbReference>
<keyword evidence="10" id="KW-0393">Immunoglobulin domain</keyword>
<dbReference type="GO" id="GO:0033691">
    <property type="term" value="F:sialic acid binding"/>
    <property type="evidence" value="ECO:0007669"/>
    <property type="project" value="TreeGrafter"/>
</dbReference>
<evidence type="ECO:0000256" key="12">
    <source>
        <dbReference type="ARBA" id="ARBA00040106"/>
    </source>
</evidence>
<evidence type="ECO:0000256" key="9">
    <source>
        <dbReference type="ARBA" id="ARBA00023180"/>
    </source>
</evidence>
<reference evidence="19" key="2">
    <citation type="submission" date="2025-09" db="UniProtKB">
        <authorList>
            <consortium name="Ensembl"/>
        </authorList>
    </citation>
    <scope>IDENTIFICATION</scope>
</reference>
<accession>A0A8C0JHF3</accession>
<evidence type="ECO:0000256" key="13">
    <source>
        <dbReference type="ARBA" id="ARBA00041781"/>
    </source>
</evidence>
<evidence type="ECO:0000256" key="1">
    <source>
        <dbReference type="ARBA" id="ARBA00004251"/>
    </source>
</evidence>
<evidence type="ECO:0000313" key="20">
    <source>
        <dbReference type="Proteomes" id="UP000694404"/>
    </source>
</evidence>
<feature type="domain" description="Ig-like" evidence="18">
    <location>
        <begin position="340"/>
        <end position="421"/>
    </location>
</feature>
<proteinExistence type="inferred from homology"/>
<comment type="subunit">
    <text evidence="15">Predominantly monomer of isoform CD22-beta. Also found as heterodimer of isoform CD22-beta and a shorter isoform. Interacts with PTPN6/SHP-1, LYN, SYK, PIK3R1/PIK3R2 and PLCG1 upon phosphorylation. Interacts with GRB2, INPP5D and SHC1 upon phosphorylation. May form a complex with INPP5D/SHIP, GRB2 and SHC1.</text>
</comment>
<evidence type="ECO:0000256" key="6">
    <source>
        <dbReference type="ARBA" id="ARBA00022889"/>
    </source>
</evidence>
<evidence type="ECO:0000256" key="14">
    <source>
        <dbReference type="ARBA" id="ARBA00045430"/>
    </source>
</evidence>
<feature type="chain" id="PRO_5046293132" description="B-cell receptor CD22" evidence="17">
    <location>
        <begin position="18"/>
        <end position="788"/>
    </location>
</feature>
<keyword evidence="3 17" id="KW-0732">Signal</keyword>
<keyword evidence="8" id="KW-1015">Disulfide bond</keyword>
<feature type="domain" description="Ig-like" evidence="18">
    <location>
        <begin position="428"/>
        <end position="471"/>
    </location>
</feature>
<dbReference type="GO" id="GO:0042609">
    <property type="term" value="F:CD4 receptor binding"/>
    <property type="evidence" value="ECO:0007669"/>
    <property type="project" value="TreeGrafter"/>
</dbReference>
<feature type="domain" description="Ig-like" evidence="18">
    <location>
        <begin position="157"/>
        <end position="244"/>
    </location>
</feature>
<evidence type="ECO:0000256" key="8">
    <source>
        <dbReference type="ARBA" id="ARBA00023157"/>
    </source>
</evidence>
<dbReference type="InterPro" id="IPR036179">
    <property type="entry name" value="Ig-like_dom_sf"/>
</dbReference>
<evidence type="ECO:0000256" key="4">
    <source>
        <dbReference type="ARBA" id="ARBA00022734"/>
    </source>
</evidence>
<dbReference type="Pfam" id="PF13927">
    <property type="entry name" value="Ig_3"/>
    <property type="match status" value="3"/>
</dbReference>
<dbReference type="GO" id="GO:0070062">
    <property type="term" value="C:extracellular exosome"/>
    <property type="evidence" value="ECO:0007669"/>
    <property type="project" value="TreeGrafter"/>
</dbReference>
<feature type="signal peptide" evidence="17">
    <location>
        <begin position="1"/>
        <end position="17"/>
    </location>
</feature>
<dbReference type="CDD" id="cd00096">
    <property type="entry name" value="Ig"/>
    <property type="match status" value="1"/>
</dbReference>
<comment type="function">
    <text evidence="14">Most highly expressed siglec (sialic acid-binding immunoglobulin-like lectin) on B-cells that plays a role in various aspects of B-cell biology including differentiation, antigen presentation, and trafficking to bone marrow. Binds to alpha 2,6-linked sialic acid residues of surface molecules such as CD22 itself, CD45 and IgM in a cis configuration. Can also bind to ligands on other cells as an adhesion molecule in a trans configuration. Acts as an inhibitory coreceptor on the surface of B-cells and inhibits B-cell receptor induced signaling, characterized by inhibition of the calcium mobilization and cellular activation. Mechanistically, the immunoreceptor tyrosine-based inhibitory motif domain is phosphorylated by the Src kinase LYN, which in turn leads to the recruitment of the protein tyrosine phosphatase 1/PTPN6, leading to the negative regulation of BCR signaling. If this negative signaling from is of sufficient strength, apoptosis of the B-cell can be induced.</text>
</comment>
<name>A0A8C0JHF3_CHEAB</name>
<dbReference type="SMART" id="SM00408">
    <property type="entry name" value="IGc2"/>
    <property type="match status" value="4"/>
</dbReference>
<dbReference type="InterPro" id="IPR013162">
    <property type="entry name" value="CD80_C2-set"/>
</dbReference>
<keyword evidence="20" id="KW-1185">Reference proteome</keyword>
<evidence type="ECO:0000256" key="3">
    <source>
        <dbReference type="ARBA" id="ARBA00022729"/>
    </source>
</evidence>
<dbReference type="SMART" id="SM00409">
    <property type="entry name" value="IG"/>
    <property type="match status" value="5"/>
</dbReference>
<evidence type="ECO:0000256" key="10">
    <source>
        <dbReference type="ARBA" id="ARBA00023319"/>
    </source>
</evidence>
<evidence type="ECO:0000256" key="15">
    <source>
        <dbReference type="ARBA" id="ARBA00046458"/>
    </source>
</evidence>
<reference evidence="19" key="1">
    <citation type="submission" date="2025-08" db="UniProtKB">
        <authorList>
            <consortium name="Ensembl"/>
        </authorList>
    </citation>
    <scope>IDENTIFICATION</scope>
</reference>
<evidence type="ECO:0000313" key="19">
    <source>
        <dbReference type="Ensembl" id="ENSCABP00000031571.1"/>
    </source>
</evidence>
<evidence type="ECO:0000256" key="11">
    <source>
        <dbReference type="ARBA" id="ARBA00038361"/>
    </source>
</evidence>
<feature type="region of interest" description="Disordered" evidence="16">
    <location>
        <begin position="765"/>
        <end position="788"/>
    </location>
</feature>
<keyword evidence="9" id="KW-0325">Glycoprotein</keyword>
<evidence type="ECO:0000259" key="18">
    <source>
        <dbReference type="PROSITE" id="PS50835"/>
    </source>
</evidence>
<dbReference type="Pfam" id="PF08205">
    <property type="entry name" value="C2-set_2"/>
    <property type="match status" value="1"/>
</dbReference>
<comment type="subcellular location">
    <subcellularLocation>
        <location evidence="1">Cell membrane</location>
        <topology evidence="1">Single-pass type I membrane protein</topology>
    </subcellularLocation>
</comment>
<keyword evidence="2" id="KW-1003">Cell membrane</keyword>
<evidence type="ECO:0000256" key="17">
    <source>
        <dbReference type="SAM" id="SignalP"/>
    </source>
</evidence>
<evidence type="ECO:0000256" key="5">
    <source>
        <dbReference type="ARBA" id="ARBA00022737"/>
    </source>
</evidence>
<dbReference type="GO" id="GO:0042113">
    <property type="term" value="P:B cell activation"/>
    <property type="evidence" value="ECO:0007669"/>
    <property type="project" value="TreeGrafter"/>
</dbReference>
<feature type="compositionally biased region" description="Basic and acidic residues" evidence="16">
    <location>
        <begin position="779"/>
        <end position="788"/>
    </location>
</feature>
<keyword evidence="4" id="KW-0430">Lectin</keyword>
<evidence type="ECO:0000256" key="7">
    <source>
        <dbReference type="ARBA" id="ARBA00023136"/>
    </source>
</evidence>
<keyword evidence="6" id="KW-0130">Cell adhesion</keyword>
<dbReference type="InterPro" id="IPR013783">
    <property type="entry name" value="Ig-like_fold"/>
</dbReference>
<evidence type="ECO:0000256" key="16">
    <source>
        <dbReference type="SAM" id="MobiDB-lite"/>
    </source>
</evidence>
<dbReference type="GO" id="GO:0019903">
    <property type="term" value="F:protein phosphatase binding"/>
    <property type="evidence" value="ECO:0007669"/>
    <property type="project" value="TreeGrafter"/>
</dbReference>
<dbReference type="Ensembl" id="ENSCABT00000034602.1">
    <property type="protein sequence ID" value="ENSCABP00000031571.1"/>
    <property type="gene ID" value="ENSCABG00000023042.1"/>
</dbReference>
<feature type="domain" description="Ig-like" evidence="18">
    <location>
        <begin position="251"/>
        <end position="335"/>
    </location>
</feature>
<organism evidence="19 20">
    <name type="scientific">Chelonoidis abingdonii</name>
    <name type="common">Abingdon island giant tortoise</name>
    <name type="synonym">Testudo abingdonii</name>
    <dbReference type="NCBI Taxonomy" id="106734"/>
    <lineage>
        <taxon>Eukaryota</taxon>
        <taxon>Metazoa</taxon>
        <taxon>Chordata</taxon>
        <taxon>Craniata</taxon>
        <taxon>Vertebrata</taxon>
        <taxon>Euteleostomi</taxon>
        <taxon>Archelosauria</taxon>
        <taxon>Testudinata</taxon>
        <taxon>Testudines</taxon>
        <taxon>Cryptodira</taxon>
        <taxon>Durocryptodira</taxon>
        <taxon>Testudinoidea</taxon>
        <taxon>Testudinidae</taxon>
        <taxon>Chelonoidis</taxon>
    </lineage>
</organism>
<dbReference type="PANTHER" id="PTHR46958:SF1">
    <property type="entry name" value="B-CELL RECEPTOR CD22"/>
    <property type="match status" value="1"/>
</dbReference>
<dbReference type="AlphaFoldDB" id="A0A8C0JHF3"/>
<dbReference type="InterPro" id="IPR007110">
    <property type="entry name" value="Ig-like_dom"/>
</dbReference>
<dbReference type="GeneTree" id="ENSGT01150000286924"/>
<keyword evidence="7" id="KW-0472">Membrane</keyword>
<dbReference type="OMA" id="DWNNQDL"/>